<dbReference type="Pfam" id="PF09429">
    <property type="entry name" value="Wbp11"/>
    <property type="match status" value="1"/>
</dbReference>
<dbReference type="RefSeq" id="XP_056038730.1">
    <property type="nucleotide sequence ID" value="XM_056181746.1"/>
</dbReference>
<feature type="region of interest" description="Disordered" evidence="1">
    <location>
        <begin position="131"/>
        <end position="215"/>
    </location>
</feature>
<feature type="compositionally biased region" description="Basic and acidic residues" evidence="1">
    <location>
        <begin position="203"/>
        <end position="214"/>
    </location>
</feature>
<dbReference type="Pfam" id="PF12622">
    <property type="entry name" value="NpwBP"/>
    <property type="match status" value="1"/>
</dbReference>
<dbReference type="GeneID" id="80876435"/>
<evidence type="ECO:0000259" key="2">
    <source>
        <dbReference type="Pfam" id="PF09429"/>
    </source>
</evidence>
<feature type="compositionally biased region" description="Basic and acidic residues" evidence="1">
    <location>
        <begin position="22"/>
        <end position="32"/>
    </location>
</feature>
<feature type="compositionally biased region" description="Acidic residues" evidence="1">
    <location>
        <begin position="142"/>
        <end position="151"/>
    </location>
</feature>
<evidence type="ECO:0000313" key="3">
    <source>
        <dbReference type="EMBL" id="WBW74487.1"/>
    </source>
</evidence>
<dbReference type="InterPro" id="IPR019007">
    <property type="entry name" value="Wbp11/ELF5/Saf1_N"/>
</dbReference>
<dbReference type="Proteomes" id="UP001212411">
    <property type="component" value="Chromosome 2"/>
</dbReference>
<evidence type="ECO:0000313" key="4">
    <source>
        <dbReference type="Proteomes" id="UP001212411"/>
    </source>
</evidence>
<feature type="compositionally biased region" description="Basic and acidic residues" evidence="1">
    <location>
        <begin position="90"/>
        <end position="103"/>
    </location>
</feature>
<sequence length="280" mass="32342">MLSKRGYNPVQAETKKKKKREQTKLREERAKRYEDKLSHKNVGQIERQISELAALEGSQGLNAHDKQILQNLEKDLAVIRKKNIHGHSVGRIESEKTKEEERRTKPKRPFMPKNPKKSIYYDAVFNPFGVPPPGMSYREKEEESSETDESVIDIPMPEGEYPFEEKKKKDNRKARNVGRRRDETTSNRVAPDIKTSDAAEALKPQKTDASKEDVVTEYSAQPIVRDLRKEATQFLPATVRNQKRKSREDDSPVAQDHAEKKQNQDPEDELSKFYQELNGA</sequence>
<dbReference type="EMBL" id="CP115612">
    <property type="protein sequence ID" value="WBW74487.1"/>
    <property type="molecule type" value="Genomic_DNA"/>
</dbReference>
<keyword evidence="4" id="KW-1185">Reference proteome</keyword>
<feature type="region of interest" description="Disordered" evidence="1">
    <location>
        <begin position="1"/>
        <end position="32"/>
    </location>
</feature>
<feature type="compositionally biased region" description="Basic residues" evidence="1">
    <location>
        <begin position="169"/>
        <end position="178"/>
    </location>
</feature>
<accession>A0AAE9WFX0</accession>
<protein>
    <submittedName>
        <fullName evidence="3">Splicing associated factor Saf1</fullName>
    </submittedName>
</protein>
<feature type="region of interest" description="Disordered" evidence="1">
    <location>
        <begin position="88"/>
        <end position="118"/>
    </location>
</feature>
<evidence type="ECO:0000256" key="1">
    <source>
        <dbReference type="SAM" id="MobiDB-lite"/>
    </source>
</evidence>
<organism evidence="3 4">
    <name type="scientific">Schizosaccharomyces osmophilus</name>
    <dbReference type="NCBI Taxonomy" id="2545709"/>
    <lineage>
        <taxon>Eukaryota</taxon>
        <taxon>Fungi</taxon>
        <taxon>Dikarya</taxon>
        <taxon>Ascomycota</taxon>
        <taxon>Taphrinomycotina</taxon>
        <taxon>Schizosaccharomycetes</taxon>
        <taxon>Schizosaccharomycetales</taxon>
        <taxon>Schizosaccharomycetaceae</taxon>
        <taxon>Schizosaccharomyces</taxon>
    </lineage>
</organism>
<feature type="compositionally biased region" description="Basic and acidic residues" evidence="1">
    <location>
        <begin position="246"/>
        <end position="264"/>
    </location>
</feature>
<dbReference type="GO" id="GO:0006396">
    <property type="term" value="P:RNA processing"/>
    <property type="evidence" value="ECO:0007669"/>
    <property type="project" value="InterPro"/>
</dbReference>
<dbReference type="AlphaFoldDB" id="A0AAE9WFX0"/>
<gene>
    <name evidence="3" type="primary">saf1</name>
    <name evidence="3" type="ORF">SOMG_02955</name>
</gene>
<feature type="compositionally biased region" description="Basic residues" evidence="1">
    <location>
        <begin position="104"/>
        <end position="116"/>
    </location>
</feature>
<feature type="region of interest" description="Disordered" evidence="1">
    <location>
        <begin position="233"/>
        <end position="280"/>
    </location>
</feature>
<dbReference type="KEGG" id="som:SOMG_02955"/>
<proteinExistence type="predicted"/>
<name>A0AAE9WFX0_9SCHI</name>
<feature type="domain" description="Wbp11/ELF5/Saf1 N-terminal" evidence="2">
    <location>
        <begin position="4"/>
        <end position="81"/>
    </location>
</feature>
<reference evidence="3 4" key="1">
    <citation type="journal article" date="2023" name="G3 (Bethesda)">
        <title>A high-quality reference genome for the fission yeast Schizosaccharomyces osmophilus.</title>
        <authorList>
            <person name="Jia G.S."/>
            <person name="Zhang W.C."/>
            <person name="Liang Y."/>
            <person name="Liu X.H."/>
            <person name="Rhind N."/>
            <person name="Pidoux A."/>
            <person name="Brysch-Herzberg M."/>
            <person name="Du L.L."/>
        </authorList>
    </citation>
    <scope>NUCLEOTIDE SEQUENCE [LARGE SCALE GENOMIC DNA]</scope>
    <source>
        <strain evidence="3 4">CBS 15793</strain>
    </source>
</reference>